<dbReference type="Proteomes" id="UP000828048">
    <property type="component" value="Chromosome 1"/>
</dbReference>
<gene>
    <name evidence="1" type="ORF">Vadar_027171</name>
</gene>
<accession>A0ACB7XTZ0</accession>
<comment type="caution">
    <text evidence="1">The sequence shown here is derived from an EMBL/GenBank/DDBJ whole genome shotgun (WGS) entry which is preliminary data.</text>
</comment>
<evidence type="ECO:0000313" key="1">
    <source>
        <dbReference type="EMBL" id="KAH7844361.1"/>
    </source>
</evidence>
<keyword evidence="2" id="KW-1185">Reference proteome</keyword>
<sequence>MIPRLYKAAMEGQVEILNEYINQFDVGLTENNNTVLHVAAQFGQLSCVESILQECQPSLLHMRNCKHETPLHIAARAGMLGIVQALIKQVKEVESEGQTTQELLRAMNSDEDTALHIAVQNVHLEIVRFLTIEDREFEYPANKAKETPLYLAVERAYYDMVVVILDNCSSPRYSGPDGRTALHHAAMQDKIPAIASKLLLWKPELINKQDAHGWTPLHYAARCGNVRIVKEILQKNYLLAHIRTGDNDGGKTALHIAAAVGKVRVMKVILLACSECWEAVDYTGHNILHIAADMQRKRVLKFILKMSWSRQLMNQKDNEGNTPLHLIAAFQVKSPVFMKKYSQGFWYTFNNKNLTPRELALSQDFNLRYGSIASLRNILHNDRDNLERWKSARTTQMEERKKARKKSINEKAEAIIEMAKTHVIVATLIATLTFTASFTIPGGYYSDQGSDQKGMAILVKKAAFKAFVMANTIAVLCSTSSVYLYLTGSNYIHQYFRAARYSIAFWLIHIAMVAMMVAFITGTYSTLSHSLGVPIVVLGCIAFLIYFEELIFTSGIKKKFTYRVRKRQKR</sequence>
<name>A0ACB7XTZ0_9ERIC</name>
<dbReference type="EMBL" id="CM037151">
    <property type="protein sequence ID" value="KAH7844361.1"/>
    <property type="molecule type" value="Genomic_DNA"/>
</dbReference>
<protein>
    <submittedName>
        <fullName evidence="1">Uncharacterized protein</fullName>
    </submittedName>
</protein>
<reference evidence="1 2" key="1">
    <citation type="journal article" date="2021" name="Hortic Res">
        <title>High-quality reference genome and annotation aids understanding of berry development for evergreen blueberry (Vaccinium darrowii).</title>
        <authorList>
            <person name="Yu J."/>
            <person name="Hulse-Kemp A.M."/>
            <person name="Babiker E."/>
            <person name="Staton M."/>
        </authorList>
    </citation>
    <scope>NUCLEOTIDE SEQUENCE [LARGE SCALE GENOMIC DNA]</scope>
    <source>
        <strain evidence="2">cv. NJ 8807/NJ 8810</strain>
        <tissue evidence="1">Young leaf</tissue>
    </source>
</reference>
<proteinExistence type="predicted"/>
<organism evidence="1 2">
    <name type="scientific">Vaccinium darrowii</name>
    <dbReference type="NCBI Taxonomy" id="229202"/>
    <lineage>
        <taxon>Eukaryota</taxon>
        <taxon>Viridiplantae</taxon>
        <taxon>Streptophyta</taxon>
        <taxon>Embryophyta</taxon>
        <taxon>Tracheophyta</taxon>
        <taxon>Spermatophyta</taxon>
        <taxon>Magnoliopsida</taxon>
        <taxon>eudicotyledons</taxon>
        <taxon>Gunneridae</taxon>
        <taxon>Pentapetalae</taxon>
        <taxon>asterids</taxon>
        <taxon>Ericales</taxon>
        <taxon>Ericaceae</taxon>
        <taxon>Vaccinioideae</taxon>
        <taxon>Vaccinieae</taxon>
        <taxon>Vaccinium</taxon>
    </lineage>
</organism>
<evidence type="ECO:0000313" key="2">
    <source>
        <dbReference type="Proteomes" id="UP000828048"/>
    </source>
</evidence>